<organism evidence="5 6">
    <name type="scientific">Pedobacter segetis</name>
    <dbReference type="NCBI Taxonomy" id="2793069"/>
    <lineage>
        <taxon>Bacteria</taxon>
        <taxon>Pseudomonadati</taxon>
        <taxon>Bacteroidota</taxon>
        <taxon>Sphingobacteriia</taxon>
        <taxon>Sphingobacteriales</taxon>
        <taxon>Sphingobacteriaceae</taxon>
        <taxon>Pedobacter</taxon>
    </lineage>
</organism>
<dbReference type="Gene3D" id="3.10.580.10">
    <property type="entry name" value="CBS-domain"/>
    <property type="match status" value="1"/>
</dbReference>
<dbReference type="GO" id="GO:0008483">
    <property type="term" value="F:transaminase activity"/>
    <property type="evidence" value="ECO:0007669"/>
    <property type="project" value="UniProtKB-KW"/>
</dbReference>
<proteinExistence type="inferred from homology"/>
<dbReference type="Gene3D" id="3.40.640.10">
    <property type="entry name" value="Type I PLP-dependent aspartate aminotransferase-like (Major domain)"/>
    <property type="match status" value="1"/>
</dbReference>
<comment type="similarity">
    <text evidence="1 3">Belongs to the DegT/DnrJ/EryC1 family.</text>
</comment>
<dbReference type="RefSeq" id="WP_200584856.1">
    <property type="nucleotide sequence ID" value="NZ_JAEHFY010000004.1"/>
</dbReference>
<evidence type="ECO:0000256" key="1">
    <source>
        <dbReference type="ARBA" id="ARBA00037999"/>
    </source>
</evidence>
<dbReference type="InterPro" id="IPR015421">
    <property type="entry name" value="PyrdxlP-dep_Trfase_major"/>
</dbReference>
<feature type="domain" description="CBS" evidence="4">
    <location>
        <begin position="1"/>
        <end position="59"/>
    </location>
</feature>
<dbReference type="InterPro" id="IPR015424">
    <property type="entry name" value="PyrdxlP-dep_Trfase"/>
</dbReference>
<comment type="caution">
    <text evidence="5">The sequence shown here is derived from an EMBL/GenBank/DDBJ whole genome shotgun (WGS) entry which is preliminary data.</text>
</comment>
<dbReference type="PANTHER" id="PTHR30244">
    <property type="entry name" value="TRANSAMINASE"/>
    <property type="match status" value="1"/>
</dbReference>
<sequence length="488" mass="54906">MNTSLEHFLLPVNSTVQNALKVIDQNAQGICFIVDEFQRPVGILTDGDLRRAFLNGTKLQDGVEYIMNRNFTVLPFDTHTDIINGNLNQKIKHIPLVDQDGRLVDFANKFRTKRIPIMQPQLSGNELAYVSDCITSGWISSQGSYVKRFEEAFTKYCQMPYALAVSNGTTSLHLALVSLGIGAGDEVIIPDFTFAATINAILYTGAVPVIVDVDLTSWTIDPICIKKAITPKTKAIMPVHIYGHAADMDVIMEIANEHQLFVIEDSAEALGSTYHDQPIGSFGDVSSFSFFGNKTITTGEGGMLLFKDKAVYERAAILRDHGMSKNKRYWHDMIGFNYRMTNMQAAVGVAQMERVDDIVYHKRKIAQFYDQALRKYPSLQLHGEKDHTTNSYWLYTFLIKESSKFNREELAERLAKNGIETRPTFYPMHSMPIYAKYGRKEDLKNSIYISETGLSLPSYADITMEELENVTAAIATAFTTIAFNQIEN</sequence>
<name>A0ABS1BGX1_9SPHI</name>
<dbReference type="Pfam" id="PF00571">
    <property type="entry name" value="CBS"/>
    <property type="match status" value="1"/>
</dbReference>
<dbReference type="SUPFAM" id="SSF54631">
    <property type="entry name" value="CBS-domain pair"/>
    <property type="match status" value="1"/>
</dbReference>
<dbReference type="SUPFAM" id="SSF53383">
    <property type="entry name" value="PLP-dependent transferases"/>
    <property type="match status" value="1"/>
</dbReference>
<protein>
    <submittedName>
        <fullName evidence="5">Aminotransferase class V-fold PLP-dependent enzyme</fullName>
    </submittedName>
</protein>
<dbReference type="EMBL" id="JAEHFY010000004">
    <property type="protein sequence ID" value="MBK0382077.1"/>
    <property type="molecule type" value="Genomic_DNA"/>
</dbReference>
<dbReference type="InterPro" id="IPR015422">
    <property type="entry name" value="PyrdxlP-dep_Trfase_small"/>
</dbReference>
<dbReference type="Pfam" id="PF01041">
    <property type="entry name" value="DegT_DnrJ_EryC1"/>
    <property type="match status" value="1"/>
</dbReference>
<dbReference type="Proteomes" id="UP000660024">
    <property type="component" value="Unassembled WGS sequence"/>
</dbReference>
<accession>A0ABS1BGX1</accession>
<keyword evidence="6" id="KW-1185">Reference proteome</keyword>
<keyword evidence="3" id="KW-0663">Pyridoxal phosphate</keyword>
<dbReference type="InterPro" id="IPR046342">
    <property type="entry name" value="CBS_dom_sf"/>
</dbReference>
<dbReference type="PANTHER" id="PTHR30244:SF34">
    <property type="entry name" value="DTDP-4-AMINO-4,6-DIDEOXYGALACTOSE TRANSAMINASE"/>
    <property type="match status" value="1"/>
</dbReference>
<keyword evidence="2" id="KW-0129">CBS domain</keyword>
<evidence type="ECO:0000256" key="3">
    <source>
        <dbReference type="RuleBase" id="RU004508"/>
    </source>
</evidence>
<evidence type="ECO:0000313" key="5">
    <source>
        <dbReference type="EMBL" id="MBK0382077.1"/>
    </source>
</evidence>
<dbReference type="PROSITE" id="PS51371">
    <property type="entry name" value="CBS"/>
    <property type="match status" value="1"/>
</dbReference>
<dbReference type="InterPro" id="IPR000644">
    <property type="entry name" value="CBS_dom"/>
</dbReference>
<reference evidence="5 6" key="1">
    <citation type="submission" date="2020-12" db="EMBL/GenBank/DDBJ databases">
        <title>Bacterial novel species Pedobacter sp. SD-b isolated from soil.</title>
        <authorList>
            <person name="Jung H.-Y."/>
        </authorList>
    </citation>
    <scope>NUCLEOTIDE SEQUENCE [LARGE SCALE GENOMIC DNA]</scope>
    <source>
        <strain evidence="5 6">SD-b</strain>
    </source>
</reference>
<gene>
    <name evidence="5" type="ORF">I5M32_03815</name>
</gene>
<dbReference type="CDD" id="cd00616">
    <property type="entry name" value="AHBA_syn"/>
    <property type="match status" value="1"/>
</dbReference>
<evidence type="ECO:0000259" key="4">
    <source>
        <dbReference type="PROSITE" id="PS51371"/>
    </source>
</evidence>
<evidence type="ECO:0000313" key="6">
    <source>
        <dbReference type="Proteomes" id="UP000660024"/>
    </source>
</evidence>
<evidence type="ECO:0000256" key="2">
    <source>
        <dbReference type="PROSITE-ProRule" id="PRU00703"/>
    </source>
</evidence>
<dbReference type="InterPro" id="IPR000653">
    <property type="entry name" value="DegT/StrS_aminotransferase"/>
</dbReference>
<dbReference type="Gene3D" id="3.90.1150.10">
    <property type="entry name" value="Aspartate Aminotransferase, domain 1"/>
    <property type="match status" value="1"/>
</dbReference>
<keyword evidence="5" id="KW-0808">Transferase</keyword>
<keyword evidence="5" id="KW-0032">Aminotransferase</keyword>